<protein>
    <recommendedName>
        <fullName evidence="1">CS domain-containing protein</fullName>
    </recommendedName>
</protein>
<dbReference type="VEuPathDB" id="FungiDB:ASPFODRAFT_53897"/>
<name>A0A1M3T076_ASPLC</name>
<dbReference type="InterPro" id="IPR007052">
    <property type="entry name" value="CS_dom"/>
</dbReference>
<dbReference type="OrthoDB" id="10277319at2759"/>
<sequence length="133" mass="15534">MEEIEIAELLVLWSQTAHEYDPKQNFITMVLQGEEILPTDVTLSPTTFSLNSERYVCSFELYDEVTHTEPSFEFDRGFLVIKVPKKSLSDSYWPTLTKEKLPFVVTDFNRTVDVGDQDIKSLDWFNDDSHYQL</sequence>
<accession>A0A1M3T076</accession>
<proteinExistence type="predicted"/>
<organism evidence="2 3">
    <name type="scientific">Aspergillus luchuensis (strain CBS 106.47)</name>
    <dbReference type="NCBI Taxonomy" id="1137211"/>
    <lineage>
        <taxon>Eukaryota</taxon>
        <taxon>Fungi</taxon>
        <taxon>Dikarya</taxon>
        <taxon>Ascomycota</taxon>
        <taxon>Pezizomycotina</taxon>
        <taxon>Eurotiomycetes</taxon>
        <taxon>Eurotiomycetidae</taxon>
        <taxon>Eurotiales</taxon>
        <taxon>Aspergillaceae</taxon>
        <taxon>Aspergillus</taxon>
        <taxon>Aspergillus subgen. Circumdati</taxon>
    </lineage>
</organism>
<evidence type="ECO:0000313" key="2">
    <source>
        <dbReference type="EMBL" id="OJZ80153.1"/>
    </source>
</evidence>
<dbReference type="AlphaFoldDB" id="A0A1M3T076"/>
<feature type="domain" description="CS" evidence="1">
    <location>
        <begin position="6"/>
        <end position="97"/>
    </location>
</feature>
<dbReference type="Proteomes" id="UP000184063">
    <property type="component" value="Unassembled WGS sequence"/>
</dbReference>
<evidence type="ECO:0000259" key="1">
    <source>
        <dbReference type="PROSITE" id="PS51203"/>
    </source>
</evidence>
<dbReference type="SUPFAM" id="SSF49764">
    <property type="entry name" value="HSP20-like chaperones"/>
    <property type="match status" value="1"/>
</dbReference>
<dbReference type="Gene3D" id="2.60.40.790">
    <property type="match status" value="1"/>
</dbReference>
<evidence type="ECO:0000313" key="3">
    <source>
        <dbReference type="Proteomes" id="UP000184063"/>
    </source>
</evidence>
<reference evidence="3" key="1">
    <citation type="journal article" date="2017" name="Genome Biol.">
        <title>Comparative genomics reveals high biological diversity and specific adaptations in the industrially and medically important fungal genus Aspergillus.</title>
        <authorList>
            <person name="de Vries R.P."/>
            <person name="Riley R."/>
            <person name="Wiebenga A."/>
            <person name="Aguilar-Osorio G."/>
            <person name="Amillis S."/>
            <person name="Uchima C.A."/>
            <person name="Anderluh G."/>
            <person name="Asadollahi M."/>
            <person name="Askin M."/>
            <person name="Barry K."/>
            <person name="Battaglia E."/>
            <person name="Bayram O."/>
            <person name="Benocci T."/>
            <person name="Braus-Stromeyer S.A."/>
            <person name="Caldana C."/>
            <person name="Canovas D."/>
            <person name="Cerqueira G.C."/>
            <person name="Chen F."/>
            <person name="Chen W."/>
            <person name="Choi C."/>
            <person name="Clum A."/>
            <person name="Dos Santos R.A."/>
            <person name="Damasio A.R."/>
            <person name="Diallinas G."/>
            <person name="Emri T."/>
            <person name="Fekete E."/>
            <person name="Flipphi M."/>
            <person name="Freyberg S."/>
            <person name="Gallo A."/>
            <person name="Gournas C."/>
            <person name="Habgood R."/>
            <person name="Hainaut M."/>
            <person name="Harispe M.L."/>
            <person name="Henrissat B."/>
            <person name="Hilden K.S."/>
            <person name="Hope R."/>
            <person name="Hossain A."/>
            <person name="Karabika E."/>
            <person name="Karaffa L."/>
            <person name="Karanyi Z."/>
            <person name="Krasevec N."/>
            <person name="Kuo A."/>
            <person name="Kusch H."/>
            <person name="LaButti K."/>
            <person name="Lagendijk E.L."/>
            <person name="Lapidus A."/>
            <person name="Levasseur A."/>
            <person name="Lindquist E."/>
            <person name="Lipzen A."/>
            <person name="Logrieco A.F."/>
            <person name="MacCabe A."/>
            <person name="Maekelae M.R."/>
            <person name="Malavazi I."/>
            <person name="Melin P."/>
            <person name="Meyer V."/>
            <person name="Mielnichuk N."/>
            <person name="Miskei M."/>
            <person name="Molnar A.P."/>
            <person name="Mule G."/>
            <person name="Ngan C.Y."/>
            <person name="Orejas M."/>
            <person name="Orosz E."/>
            <person name="Ouedraogo J.P."/>
            <person name="Overkamp K.M."/>
            <person name="Park H.-S."/>
            <person name="Perrone G."/>
            <person name="Piumi F."/>
            <person name="Punt P.J."/>
            <person name="Ram A.F."/>
            <person name="Ramon A."/>
            <person name="Rauscher S."/>
            <person name="Record E."/>
            <person name="Riano-Pachon D.M."/>
            <person name="Robert V."/>
            <person name="Roehrig J."/>
            <person name="Ruller R."/>
            <person name="Salamov A."/>
            <person name="Salih N.S."/>
            <person name="Samson R.A."/>
            <person name="Sandor E."/>
            <person name="Sanguinetti M."/>
            <person name="Schuetze T."/>
            <person name="Sepcic K."/>
            <person name="Shelest E."/>
            <person name="Sherlock G."/>
            <person name="Sophianopoulou V."/>
            <person name="Squina F.M."/>
            <person name="Sun H."/>
            <person name="Susca A."/>
            <person name="Todd R.B."/>
            <person name="Tsang A."/>
            <person name="Unkles S.E."/>
            <person name="van de Wiele N."/>
            <person name="van Rossen-Uffink D."/>
            <person name="Oliveira J.V."/>
            <person name="Vesth T.C."/>
            <person name="Visser J."/>
            <person name="Yu J.-H."/>
            <person name="Zhou M."/>
            <person name="Andersen M.R."/>
            <person name="Archer D.B."/>
            <person name="Baker S.E."/>
            <person name="Benoit I."/>
            <person name="Brakhage A.A."/>
            <person name="Braus G.H."/>
            <person name="Fischer R."/>
            <person name="Frisvad J.C."/>
            <person name="Goldman G.H."/>
            <person name="Houbraken J."/>
            <person name="Oakley B."/>
            <person name="Pocsi I."/>
            <person name="Scazzocchio C."/>
            <person name="Seiboth B."/>
            <person name="vanKuyk P.A."/>
            <person name="Wortman J."/>
            <person name="Dyer P.S."/>
            <person name="Grigoriev I.V."/>
        </authorList>
    </citation>
    <scope>NUCLEOTIDE SEQUENCE [LARGE SCALE GENOMIC DNA]</scope>
    <source>
        <strain evidence="3">CBS 106.47</strain>
    </source>
</reference>
<dbReference type="PROSITE" id="PS51203">
    <property type="entry name" value="CS"/>
    <property type="match status" value="1"/>
</dbReference>
<gene>
    <name evidence="2" type="ORF">ASPFODRAFT_53897</name>
</gene>
<dbReference type="EMBL" id="KV878260">
    <property type="protein sequence ID" value="OJZ80153.1"/>
    <property type="molecule type" value="Genomic_DNA"/>
</dbReference>
<dbReference type="InterPro" id="IPR008978">
    <property type="entry name" value="HSP20-like_chaperone"/>
</dbReference>